<keyword evidence="7" id="KW-1185">Reference proteome</keyword>
<dbReference type="PROSITE" id="PS00523">
    <property type="entry name" value="SULFATASE_1"/>
    <property type="match status" value="1"/>
</dbReference>
<reference evidence="6 7" key="1">
    <citation type="journal article" date="2019" name="Int. J. Syst. Evol. Microbiol.">
        <title>The Global Catalogue of Microorganisms (GCM) 10K type strain sequencing project: providing services to taxonomists for standard genome sequencing and annotation.</title>
        <authorList>
            <consortium name="The Broad Institute Genomics Platform"/>
            <consortium name="The Broad Institute Genome Sequencing Center for Infectious Disease"/>
            <person name="Wu L."/>
            <person name="Ma J."/>
        </authorList>
    </citation>
    <scope>NUCLEOTIDE SEQUENCE [LARGE SCALE GENOMIC DNA]</scope>
    <source>
        <strain evidence="6 7">JCM 10696</strain>
    </source>
</reference>
<dbReference type="InterPro" id="IPR011989">
    <property type="entry name" value="ARM-like"/>
</dbReference>
<evidence type="ECO:0000313" key="7">
    <source>
        <dbReference type="Proteomes" id="UP001500665"/>
    </source>
</evidence>
<dbReference type="EMBL" id="BAAAHH010000010">
    <property type="protein sequence ID" value="GAA0951129.1"/>
    <property type="molecule type" value="Genomic_DNA"/>
</dbReference>
<evidence type="ECO:0000256" key="3">
    <source>
        <dbReference type="ARBA" id="ARBA00022801"/>
    </source>
</evidence>
<dbReference type="InterPro" id="IPR000917">
    <property type="entry name" value="Sulfatase_N"/>
</dbReference>
<proteinExistence type="inferred from homology"/>
<evidence type="ECO:0000259" key="5">
    <source>
        <dbReference type="Pfam" id="PF00884"/>
    </source>
</evidence>
<protein>
    <submittedName>
        <fullName evidence="6">Sulfatase-like hydrolase/transferase</fullName>
    </submittedName>
</protein>
<dbReference type="InterPro" id="IPR016024">
    <property type="entry name" value="ARM-type_fold"/>
</dbReference>
<evidence type="ECO:0000256" key="1">
    <source>
        <dbReference type="ARBA" id="ARBA00008779"/>
    </source>
</evidence>
<evidence type="ECO:0000256" key="2">
    <source>
        <dbReference type="ARBA" id="ARBA00022723"/>
    </source>
</evidence>
<dbReference type="InterPro" id="IPR050738">
    <property type="entry name" value="Sulfatase"/>
</dbReference>
<keyword evidence="4" id="KW-0106">Calcium</keyword>
<name>A0ABN1R3U0_9ACTN</name>
<dbReference type="CDD" id="cd16027">
    <property type="entry name" value="SGSH"/>
    <property type="match status" value="1"/>
</dbReference>
<organism evidence="6 7">
    <name type="scientific">Actinocorallia libanotica</name>
    <dbReference type="NCBI Taxonomy" id="46162"/>
    <lineage>
        <taxon>Bacteria</taxon>
        <taxon>Bacillati</taxon>
        <taxon>Actinomycetota</taxon>
        <taxon>Actinomycetes</taxon>
        <taxon>Streptosporangiales</taxon>
        <taxon>Thermomonosporaceae</taxon>
        <taxon>Actinocorallia</taxon>
    </lineage>
</organism>
<feature type="domain" description="Sulfatase N-terminal" evidence="5">
    <location>
        <begin position="30"/>
        <end position="298"/>
    </location>
</feature>
<comment type="similarity">
    <text evidence="1">Belongs to the sulfatase family.</text>
</comment>
<dbReference type="SUPFAM" id="SSF48371">
    <property type="entry name" value="ARM repeat"/>
    <property type="match status" value="1"/>
</dbReference>
<keyword evidence="2" id="KW-0479">Metal-binding</keyword>
<comment type="caution">
    <text evidence="6">The sequence shown here is derived from an EMBL/GenBank/DDBJ whole genome shotgun (WGS) entry which is preliminary data.</text>
</comment>
<dbReference type="SUPFAM" id="SSF53649">
    <property type="entry name" value="Alkaline phosphatase-like"/>
    <property type="match status" value="1"/>
</dbReference>
<evidence type="ECO:0000256" key="4">
    <source>
        <dbReference type="ARBA" id="ARBA00022837"/>
    </source>
</evidence>
<dbReference type="PANTHER" id="PTHR42693">
    <property type="entry name" value="ARYLSULFATASE FAMILY MEMBER"/>
    <property type="match status" value="1"/>
</dbReference>
<dbReference type="InterPro" id="IPR017850">
    <property type="entry name" value="Alkaline_phosphatase_core_sf"/>
</dbReference>
<dbReference type="InterPro" id="IPR024607">
    <property type="entry name" value="Sulfatase_CS"/>
</dbReference>
<dbReference type="Pfam" id="PF00884">
    <property type="entry name" value="Sulfatase"/>
    <property type="match status" value="1"/>
</dbReference>
<dbReference type="Proteomes" id="UP001500665">
    <property type="component" value="Unassembled WGS sequence"/>
</dbReference>
<gene>
    <name evidence="6" type="ORF">GCM10009550_30440</name>
</gene>
<accession>A0ABN1R3U0</accession>
<dbReference type="Pfam" id="PF13646">
    <property type="entry name" value="HEAT_2"/>
    <property type="match status" value="1"/>
</dbReference>
<sequence length="614" mass="68495">MSRRHVLAAGAGGLLAAGLPDRAGARARRPNILWLVSEDNNPFIGAYGDPLARTPTLDRLAREGVRYENSFSSAPVCAPSRFAILTGMPPESCGPAQHMRAEGGIPAFLRGYPEYLREAGYFCTNNEKTDYNAPFRPAEVWNLSGPFAHWRRRPKGAPFLSVFNTRITHETGLFFTASGRTRPEDVRVPAYLPDTPRIRADRARYHDLMAEMDSWVAKRLDELEKDGLADDTIVFYYSDNGGALPRSKRHCYDSGLRTALIVRFPEKWAHLAPAAPGSVVTEPVTSLDLAPTVLDLAGLRPPAHMRGTPLTGRSRPAYAFAVRNRMDERYDMVRTVRDERYRYIRNYSPHRPWGQHQAYAWQQKGYQDWEQAHLDGTLTDVQDRFWRAKPAEELYDLRADPDEVDDLARDPAHRAVLDRLSKALDAHLLAVNDNGFIPEGSPLEGYDQSRAPGAYPLRRVMDVAATAIRRDPARLPSLTRDLADGNEAVRYWAASGLLMLGEDAAPAAKTLAGRLEDEPSPQVRVVIAEALAGLGRATEAVPFLAGTLDRHPDPRVRLQALNALTYLGDAAEPALPAIERAAFSTDEYLRNAGRYLSLVLHNAYRPKNWVYIPF</sequence>
<evidence type="ECO:0000313" key="6">
    <source>
        <dbReference type="EMBL" id="GAA0951129.1"/>
    </source>
</evidence>
<dbReference type="Gene3D" id="3.40.720.10">
    <property type="entry name" value="Alkaline Phosphatase, subunit A"/>
    <property type="match status" value="1"/>
</dbReference>
<dbReference type="PANTHER" id="PTHR42693:SF53">
    <property type="entry name" value="ENDO-4-O-SULFATASE"/>
    <property type="match status" value="1"/>
</dbReference>
<dbReference type="Gene3D" id="1.25.10.10">
    <property type="entry name" value="Leucine-rich Repeat Variant"/>
    <property type="match status" value="1"/>
</dbReference>
<keyword evidence="3" id="KW-0378">Hydrolase</keyword>